<gene>
    <name evidence="8" type="ORF">OLC1_LOCUS23032</name>
</gene>
<feature type="transmembrane region" description="Helical" evidence="6">
    <location>
        <begin position="199"/>
        <end position="219"/>
    </location>
</feature>
<dbReference type="GO" id="GO:0016020">
    <property type="term" value="C:membrane"/>
    <property type="evidence" value="ECO:0007669"/>
    <property type="project" value="UniProtKB-SubCell"/>
</dbReference>
<accession>A0AAV1EB73</accession>
<feature type="transmembrane region" description="Helical" evidence="6">
    <location>
        <begin position="85"/>
        <end position="103"/>
    </location>
</feature>
<evidence type="ECO:0000259" key="7">
    <source>
        <dbReference type="Pfam" id="PF00892"/>
    </source>
</evidence>
<name>A0AAV1EB73_OLDCO</name>
<comment type="similarity">
    <text evidence="2 6">Belongs to the drug/metabolite transporter (DMT) superfamily. Plant drug/metabolite exporter (P-DME) (TC 2.A.7.4) family.</text>
</comment>
<keyword evidence="5 6" id="KW-0472">Membrane</keyword>
<feature type="transmembrane region" description="Helical" evidence="6">
    <location>
        <begin position="295"/>
        <end position="314"/>
    </location>
</feature>
<comment type="subcellular location">
    <subcellularLocation>
        <location evidence="1 6">Membrane</location>
        <topology evidence="1 6">Multi-pass membrane protein</topology>
    </subcellularLocation>
</comment>
<organism evidence="8 9">
    <name type="scientific">Oldenlandia corymbosa var. corymbosa</name>
    <dbReference type="NCBI Taxonomy" id="529605"/>
    <lineage>
        <taxon>Eukaryota</taxon>
        <taxon>Viridiplantae</taxon>
        <taxon>Streptophyta</taxon>
        <taxon>Embryophyta</taxon>
        <taxon>Tracheophyta</taxon>
        <taxon>Spermatophyta</taxon>
        <taxon>Magnoliopsida</taxon>
        <taxon>eudicotyledons</taxon>
        <taxon>Gunneridae</taxon>
        <taxon>Pentapetalae</taxon>
        <taxon>asterids</taxon>
        <taxon>lamiids</taxon>
        <taxon>Gentianales</taxon>
        <taxon>Rubiaceae</taxon>
        <taxon>Rubioideae</taxon>
        <taxon>Spermacoceae</taxon>
        <taxon>Hedyotis-Oldenlandia complex</taxon>
        <taxon>Oldenlandia</taxon>
    </lineage>
</organism>
<keyword evidence="9" id="KW-1185">Reference proteome</keyword>
<feature type="transmembrane region" description="Helical" evidence="6">
    <location>
        <begin position="21"/>
        <end position="40"/>
    </location>
</feature>
<reference evidence="8" key="1">
    <citation type="submission" date="2023-03" db="EMBL/GenBank/DDBJ databases">
        <authorList>
            <person name="Julca I."/>
        </authorList>
    </citation>
    <scope>NUCLEOTIDE SEQUENCE</scope>
</reference>
<dbReference type="GO" id="GO:0022857">
    <property type="term" value="F:transmembrane transporter activity"/>
    <property type="evidence" value="ECO:0007669"/>
    <property type="project" value="InterPro"/>
</dbReference>
<proteinExistence type="inferred from homology"/>
<sequence>MADTDGSVTSKRMGCSIPEKFQLHAAMLILQFGYAGFHVVSRVALNMGISKVVFPVYRNILALLLLLPFAYFLEKKERPPLTRSFVIQFFLMAIVGITANQGFYLLGLEHTSPTFASAIQNSVPAITFLMAALLRIEQVRLNRKDGIAKVVGTCFCVAGATVITLYKGPAIYTPTKTLQTMAPANPTVHELGNADGKNWTLGCIFLIGHCLSWSGWLVLQKPVLKSYPARLSFTSYQCFFGILQFLLIAAFIERDGQAWMIHSGGELFTVFYAGVVASGIAFAVQIWCIDRGGPVFVAVYQPVQTLVVAIMASLALGEQFFLGGVIGAVLIIIGLYLVLWGKNEEQKFAMQKAAAIPPPTAPEHVINSRTAAHIKSSLAQPLLAPSSENV</sequence>
<evidence type="ECO:0000256" key="6">
    <source>
        <dbReference type="RuleBase" id="RU363077"/>
    </source>
</evidence>
<evidence type="ECO:0000313" key="9">
    <source>
        <dbReference type="Proteomes" id="UP001161247"/>
    </source>
</evidence>
<dbReference type="InterPro" id="IPR000620">
    <property type="entry name" value="EamA_dom"/>
</dbReference>
<evidence type="ECO:0000313" key="8">
    <source>
        <dbReference type="EMBL" id="CAI9116843.1"/>
    </source>
</evidence>
<dbReference type="InterPro" id="IPR030184">
    <property type="entry name" value="WAT1-related"/>
</dbReference>
<dbReference type="SUPFAM" id="SSF103481">
    <property type="entry name" value="Multidrug resistance efflux transporter EmrE"/>
    <property type="match status" value="2"/>
</dbReference>
<evidence type="ECO:0000256" key="1">
    <source>
        <dbReference type="ARBA" id="ARBA00004141"/>
    </source>
</evidence>
<protein>
    <recommendedName>
        <fullName evidence="6">WAT1-related protein</fullName>
    </recommendedName>
</protein>
<dbReference type="Proteomes" id="UP001161247">
    <property type="component" value="Chromosome 8"/>
</dbReference>
<keyword evidence="3 6" id="KW-0812">Transmembrane</keyword>
<feature type="transmembrane region" description="Helical" evidence="6">
    <location>
        <begin position="231"/>
        <end position="252"/>
    </location>
</feature>
<evidence type="ECO:0000256" key="4">
    <source>
        <dbReference type="ARBA" id="ARBA00022989"/>
    </source>
</evidence>
<evidence type="ECO:0000256" key="2">
    <source>
        <dbReference type="ARBA" id="ARBA00007635"/>
    </source>
</evidence>
<dbReference type="EMBL" id="OX459125">
    <property type="protein sequence ID" value="CAI9116843.1"/>
    <property type="molecule type" value="Genomic_DNA"/>
</dbReference>
<evidence type="ECO:0000256" key="5">
    <source>
        <dbReference type="ARBA" id="ARBA00023136"/>
    </source>
</evidence>
<keyword evidence="4 6" id="KW-1133">Transmembrane helix</keyword>
<dbReference type="Pfam" id="PF00892">
    <property type="entry name" value="EamA"/>
    <property type="match status" value="2"/>
</dbReference>
<feature type="transmembrane region" description="Helical" evidence="6">
    <location>
        <begin position="115"/>
        <end position="134"/>
    </location>
</feature>
<feature type="transmembrane region" description="Helical" evidence="6">
    <location>
        <begin position="320"/>
        <end position="340"/>
    </location>
</feature>
<feature type="transmembrane region" description="Helical" evidence="6">
    <location>
        <begin position="267"/>
        <end position="288"/>
    </location>
</feature>
<dbReference type="AlphaFoldDB" id="A0AAV1EB73"/>
<dbReference type="InterPro" id="IPR037185">
    <property type="entry name" value="EmrE-like"/>
</dbReference>
<feature type="transmembrane region" description="Helical" evidence="6">
    <location>
        <begin position="146"/>
        <end position="166"/>
    </location>
</feature>
<evidence type="ECO:0000256" key="3">
    <source>
        <dbReference type="ARBA" id="ARBA00022692"/>
    </source>
</evidence>
<feature type="transmembrane region" description="Helical" evidence="6">
    <location>
        <begin position="52"/>
        <end position="73"/>
    </location>
</feature>
<feature type="domain" description="EamA" evidence="7">
    <location>
        <begin position="27"/>
        <end position="164"/>
    </location>
</feature>
<feature type="domain" description="EamA" evidence="7">
    <location>
        <begin position="201"/>
        <end position="339"/>
    </location>
</feature>
<dbReference type="PANTHER" id="PTHR31218">
    <property type="entry name" value="WAT1-RELATED PROTEIN"/>
    <property type="match status" value="1"/>
</dbReference>